<dbReference type="Proteomes" id="UP000499080">
    <property type="component" value="Unassembled WGS sequence"/>
</dbReference>
<dbReference type="Gene3D" id="2.60.40.4060">
    <property type="entry name" value="Reeler domain"/>
    <property type="match status" value="1"/>
</dbReference>
<dbReference type="PROSITE" id="PS50836">
    <property type="entry name" value="DOMON"/>
    <property type="match status" value="1"/>
</dbReference>
<dbReference type="Pfam" id="PF02014">
    <property type="entry name" value="Reeler"/>
    <property type="match status" value="1"/>
</dbReference>
<name>A0A4Y2AMU8_ARAVE</name>
<dbReference type="EMBL" id="BGPR01000025">
    <property type="protein sequence ID" value="GBL81212.1"/>
    <property type="molecule type" value="Genomic_DNA"/>
</dbReference>
<feature type="transmembrane region" description="Helical" evidence="4">
    <location>
        <begin position="71"/>
        <end position="97"/>
    </location>
</feature>
<feature type="domain" description="DOMON" evidence="5">
    <location>
        <begin position="285"/>
        <end position="404"/>
    </location>
</feature>
<dbReference type="OrthoDB" id="6372137at2759"/>
<keyword evidence="4" id="KW-0812">Transmembrane</keyword>
<comment type="subcellular location">
    <subcellularLocation>
        <location evidence="2">Membrane</location>
        <topology evidence="2">Multi-pass membrane protein</topology>
    </subcellularLocation>
</comment>
<evidence type="ECO:0000259" key="6">
    <source>
        <dbReference type="PROSITE" id="PS51019"/>
    </source>
</evidence>
<reference evidence="7 8" key="1">
    <citation type="journal article" date="2019" name="Sci. Rep.">
        <title>Orb-weaving spider Araneus ventricosus genome elucidates the spidroin gene catalogue.</title>
        <authorList>
            <person name="Kono N."/>
            <person name="Nakamura H."/>
            <person name="Ohtoshi R."/>
            <person name="Moran D.A.P."/>
            <person name="Shinohara A."/>
            <person name="Yoshida Y."/>
            <person name="Fujiwara M."/>
            <person name="Mori M."/>
            <person name="Tomita M."/>
            <person name="Arakawa K."/>
        </authorList>
    </citation>
    <scope>NUCLEOTIDE SEQUENCE [LARGE SCALE GENOMIC DNA]</scope>
</reference>
<evidence type="ECO:0000256" key="2">
    <source>
        <dbReference type="ARBA" id="ARBA00004141"/>
    </source>
</evidence>
<keyword evidence="3" id="KW-0408">Iron</keyword>
<sequence>MKKRSYEVPTLLKAKPLMFFKIKQFARYPLQMPKASRALAQSEEYVVAFQSIQGYLAFNVQLSKKSPFNHLLFEVLLISQSLSMGVSAFFWIAVLFLGCEGRPDGAPLSACSSLTPLHSGISPQRTAAPFTVSVSKHGNTVRVKLFSSVGEEFEGFVLQARYSNDRSRLVDGHFTTKDGVTKTIDCFNGRQNTLTFVNPTRKREVVTDWTANTALDEDVIFRATFAKTFALFWTEVDSPPVRILNDGPSGSRSAPKRADPNYKTYGGCSISKGCFGIPSGCINREDCEVLVSYAKSRDGISFQMHGILEDNTYMAMGLSRDNKMGDDGVIECVRRESKISARRSWNVGNGKSNNLLNELQDGDYESEFVNGMSTCSFTLSYMTEINGRAFNLANDTHYTLLAKGPMRNERLSYHSLRESTQQPVNFNAFEVSEGEGVTDSIKIHGLTEESFLSNITDSFSTEVTVDVTPSSHSSGYGPYLSHSLSFVVAILGLLHVARVFGCTEL</sequence>
<dbReference type="CDD" id="cd08544">
    <property type="entry name" value="Reeler"/>
    <property type="match status" value="1"/>
</dbReference>
<keyword evidence="4" id="KW-0472">Membrane</keyword>
<gene>
    <name evidence="7" type="primary">CG8399_1</name>
    <name evidence="7" type="ORF">AVEN_143547_1</name>
</gene>
<dbReference type="CDD" id="cd09628">
    <property type="entry name" value="DOMON_SDR_2_like"/>
    <property type="match status" value="1"/>
</dbReference>
<dbReference type="InterPro" id="IPR005018">
    <property type="entry name" value="DOMON_domain"/>
</dbReference>
<dbReference type="Pfam" id="PF03351">
    <property type="entry name" value="DOMON"/>
    <property type="match status" value="1"/>
</dbReference>
<dbReference type="AlphaFoldDB" id="A0A4Y2AMU8"/>
<dbReference type="PROSITE" id="PS51019">
    <property type="entry name" value="REELIN"/>
    <property type="match status" value="1"/>
</dbReference>
<evidence type="ECO:0000313" key="7">
    <source>
        <dbReference type="EMBL" id="GBL81212.1"/>
    </source>
</evidence>
<dbReference type="InterPro" id="IPR051237">
    <property type="entry name" value="Ferric-chelate_Red/DefProt"/>
</dbReference>
<evidence type="ECO:0000256" key="1">
    <source>
        <dbReference type="ARBA" id="ARBA00001970"/>
    </source>
</evidence>
<evidence type="ECO:0000313" key="8">
    <source>
        <dbReference type="Proteomes" id="UP000499080"/>
    </source>
</evidence>
<comment type="cofactor">
    <cofactor evidence="1">
        <name>heme b</name>
        <dbReference type="ChEBI" id="CHEBI:60344"/>
    </cofactor>
</comment>
<comment type="caution">
    <text evidence="7">The sequence shown here is derived from an EMBL/GenBank/DDBJ whole genome shotgun (WGS) entry which is preliminary data.</text>
</comment>
<protein>
    <submittedName>
        <fullName evidence="7">Ferric-chelate reductase 1</fullName>
    </submittedName>
</protein>
<dbReference type="PANTHER" id="PTHR45828">
    <property type="entry name" value="CYTOCHROME B561/FERRIC REDUCTASE TRANSMEMBRANE"/>
    <property type="match status" value="1"/>
</dbReference>
<dbReference type="GO" id="GO:0016020">
    <property type="term" value="C:membrane"/>
    <property type="evidence" value="ECO:0007669"/>
    <property type="project" value="UniProtKB-SubCell"/>
</dbReference>
<proteinExistence type="predicted"/>
<keyword evidence="8" id="KW-1185">Reference proteome</keyword>
<dbReference type="InterPro" id="IPR042307">
    <property type="entry name" value="Reeler_sf"/>
</dbReference>
<keyword evidence="4" id="KW-1133">Transmembrane helix</keyword>
<accession>A0A4Y2AMU8</accession>
<dbReference type="InterPro" id="IPR002861">
    <property type="entry name" value="Reeler_dom"/>
</dbReference>
<dbReference type="PANTHER" id="PTHR45828:SF33">
    <property type="entry name" value="DOMON DOMAIN-CONTAINING PROTEIN"/>
    <property type="match status" value="1"/>
</dbReference>
<evidence type="ECO:0000256" key="4">
    <source>
        <dbReference type="SAM" id="Phobius"/>
    </source>
</evidence>
<evidence type="ECO:0000256" key="3">
    <source>
        <dbReference type="ARBA" id="ARBA00023004"/>
    </source>
</evidence>
<feature type="domain" description="Reelin" evidence="6">
    <location>
        <begin position="92"/>
        <end position="256"/>
    </location>
</feature>
<organism evidence="7 8">
    <name type="scientific">Araneus ventricosus</name>
    <name type="common">Orbweaver spider</name>
    <name type="synonym">Epeira ventricosa</name>
    <dbReference type="NCBI Taxonomy" id="182803"/>
    <lineage>
        <taxon>Eukaryota</taxon>
        <taxon>Metazoa</taxon>
        <taxon>Ecdysozoa</taxon>
        <taxon>Arthropoda</taxon>
        <taxon>Chelicerata</taxon>
        <taxon>Arachnida</taxon>
        <taxon>Araneae</taxon>
        <taxon>Araneomorphae</taxon>
        <taxon>Entelegynae</taxon>
        <taxon>Araneoidea</taxon>
        <taxon>Araneidae</taxon>
        <taxon>Araneus</taxon>
    </lineage>
</organism>
<evidence type="ECO:0000259" key="5">
    <source>
        <dbReference type="PROSITE" id="PS50836"/>
    </source>
</evidence>